<comment type="caution">
    <text evidence="3">The sequence shown here is derived from an EMBL/GenBank/DDBJ whole genome shotgun (WGS) entry which is preliminary data.</text>
</comment>
<evidence type="ECO:0000313" key="3">
    <source>
        <dbReference type="EMBL" id="MFD2801235.1"/>
    </source>
</evidence>
<protein>
    <submittedName>
        <fullName evidence="3">CaiB/BaiF CoA transferase family protein</fullName>
    </submittedName>
</protein>
<dbReference type="Pfam" id="PF02515">
    <property type="entry name" value="CoA_transf_3"/>
    <property type="match status" value="1"/>
</dbReference>
<dbReference type="InterPro" id="IPR044855">
    <property type="entry name" value="CoA-Trfase_III_dom3_sf"/>
</dbReference>
<dbReference type="GO" id="GO:0016740">
    <property type="term" value="F:transferase activity"/>
    <property type="evidence" value="ECO:0007669"/>
    <property type="project" value="UniProtKB-KW"/>
</dbReference>
<dbReference type="Gene3D" id="3.40.50.10540">
    <property type="entry name" value="Crotonobetainyl-coa:carnitine coa-transferase, domain 1"/>
    <property type="match status" value="1"/>
</dbReference>
<dbReference type="InterPro" id="IPR003673">
    <property type="entry name" value="CoA-Trfase_fam_III"/>
</dbReference>
<dbReference type="Proteomes" id="UP001597478">
    <property type="component" value="Unassembled WGS sequence"/>
</dbReference>
<organism evidence="3 4">
    <name type="scientific">Prauserella oleivorans</name>
    <dbReference type="NCBI Taxonomy" id="1478153"/>
    <lineage>
        <taxon>Bacteria</taxon>
        <taxon>Bacillati</taxon>
        <taxon>Actinomycetota</taxon>
        <taxon>Actinomycetes</taxon>
        <taxon>Pseudonocardiales</taxon>
        <taxon>Pseudonocardiaceae</taxon>
        <taxon>Prauserella</taxon>
    </lineage>
</organism>
<dbReference type="Gene3D" id="3.30.1540.10">
    <property type="entry name" value="formyl-coa transferase, domain 3"/>
    <property type="match status" value="1"/>
</dbReference>
<evidence type="ECO:0000313" key="4">
    <source>
        <dbReference type="Proteomes" id="UP001597478"/>
    </source>
</evidence>
<sequence>MDSPGQRAWRTERQRTGPLAGLKVIDLTTVVMGPFAAQILGDLGADVVKVESPTGDSIRGIGPWRNEGMGPLFLQNNRNKRSVVLDLKSPEDRANLLKLADTADVFISNIRPAAMMRLGLTSDELAARNPRLIVCNAVGYGSGGRRSGQAVYDDLIQAAAGIAGLFGAVDGTSRYAPTNIGDRTAALYVVIAVLAALRHREQTGQGQSVEVPMFETMAQFVLADHMGGAAFDPPLGPMGYRRLLSRHRGPYPTADGHLSLVVYTNDQWRRFLPLVGAEGLLDDDPRFASQESRTAHADEVGRWLAGHLTSRTTEEWLKLLAEVDIPASRVNTLETLLEDPHLNDVDFFVDYDHPSEGRLRTTRFPIEFSASPCDMPAPAPTRGAHRLADILNEPKSGRATQSSDATFAPTTTTGERNEGS</sequence>
<feature type="region of interest" description="Disordered" evidence="2">
    <location>
        <begin position="371"/>
        <end position="420"/>
    </location>
</feature>
<dbReference type="InterPro" id="IPR050483">
    <property type="entry name" value="CoA-transferase_III_domain"/>
</dbReference>
<dbReference type="PANTHER" id="PTHR48207:SF4">
    <property type="entry name" value="BLL6097 PROTEIN"/>
    <property type="match status" value="1"/>
</dbReference>
<proteinExistence type="predicted"/>
<reference evidence="4" key="1">
    <citation type="journal article" date="2019" name="Int. J. Syst. Evol. Microbiol.">
        <title>The Global Catalogue of Microorganisms (GCM) 10K type strain sequencing project: providing services to taxonomists for standard genome sequencing and annotation.</title>
        <authorList>
            <consortium name="The Broad Institute Genomics Platform"/>
            <consortium name="The Broad Institute Genome Sequencing Center for Infectious Disease"/>
            <person name="Wu L."/>
            <person name="Ma J."/>
        </authorList>
    </citation>
    <scope>NUCLEOTIDE SEQUENCE [LARGE SCALE GENOMIC DNA]</scope>
    <source>
        <strain evidence="4">IBRC-M 10906</strain>
    </source>
</reference>
<dbReference type="PANTHER" id="PTHR48207">
    <property type="entry name" value="SUCCINATE--HYDROXYMETHYLGLUTARATE COA-TRANSFERASE"/>
    <property type="match status" value="1"/>
</dbReference>
<keyword evidence="1 3" id="KW-0808">Transferase</keyword>
<feature type="compositionally biased region" description="Polar residues" evidence="2">
    <location>
        <begin position="398"/>
        <end position="414"/>
    </location>
</feature>
<accession>A0ABW5WFT5</accession>
<evidence type="ECO:0000256" key="2">
    <source>
        <dbReference type="SAM" id="MobiDB-lite"/>
    </source>
</evidence>
<dbReference type="InterPro" id="IPR023606">
    <property type="entry name" value="CoA-Trfase_III_dom_1_sf"/>
</dbReference>
<name>A0ABW5WFT5_9PSEU</name>
<dbReference type="SUPFAM" id="SSF89796">
    <property type="entry name" value="CoA-transferase family III (CaiB/BaiF)"/>
    <property type="match status" value="1"/>
</dbReference>
<evidence type="ECO:0000256" key="1">
    <source>
        <dbReference type="ARBA" id="ARBA00022679"/>
    </source>
</evidence>
<dbReference type="EMBL" id="JBHUOF010000021">
    <property type="protein sequence ID" value="MFD2801235.1"/>
    <property type="molecule type" value="Genomic_DNA"/>
</dbReference>
<dbReference type="RefSeq" id="WP_377391536.1">
    <property type="nucleotide sequence ID" value="NZ_JBHSAN010000024.1"/>
</dbReference>
<gene>
    <name evidence="3" type="ORF">ACFS2C_17720</name>
</gene>
<keyword evidence="4" id="KW-1185">Reference proteome</keyword>